<keyword evidence="3" id="KW-1185">Reference proteome</keyword>
<dbReference type="Pfam" id="PF07336">
    <property type="entry name" value="ABATE"/>
    <property type="match status" value="1"/>
</dbReference>
<dbReference type="SUPFAM" id="SSF160904">
    <property type="entry name" value="Jann2411-like"/>
    <property type="match status" value="1"/>
</dbReference>
<protein>
    <submittedName>
        <fullName evidence="2">RNA-binding Zn ribbon-like protein</fullName>
    </submittedName>
</protein>
<feature type="domain" description="Zinc finger CGNR" evidence="1">
    <location>
        <begin position="135"/>
        <end position="177"/>
    </location>
</feature>
<dbReference type="AlphaFoldDB" id="A0A927RFX8"/>
<dbReference type="PANTHER" id="PTHR35525">
    <property type="entry name" value="BLL6575 PROTEIN"/>
    <property type="match status" value="1"/>
</dbReference>
<dbReference type="InterPro" id="IPR023286">
    <property type="entry name" value="ABATE_dom_sf"/>
</dbReference>
<dbReference type="Proteomes" id="UP000638648">
    <property type="component" value="Unassembled WGS sequence"/>
</dbReference>
<sequence>MEPARLPAPGALALIEDFCNSARFLRGEDDLATLPDARAWLRTRGRRGAARALDDEGLADLLGLREAIRSHLGGDASAAARATLNAHAGVTLGSPRWTTSGRPQLPPAGASEVGDFVGGLLAALAVEELAGRRERLKVCQAPECGWVFYDRSPGNNGVWCSMSVCGARHKMRAYRDRCADAAGRVRG</sequence>
<organism evidence="2 3">
    <name type="scientific">Actinopolymorpha pittospori</name>
    <dbReference type="NCBI Taxonomy" id="648752"/>
    <lineage>
        <taxon>Bacteria</taxon>
        <taxon>Bacillati</taxon>
        <taxon>Actinomycetota</taxon>
        <taxon>Actinomycetes</taxon>
        <taxon>Propionibacteriales</taxon>
        <taxon>Actinopolymorphaceae</taxon>
        <taxon>Actinopolymorpha</taxon>
    </lineage>
</organism>
<dbReference type="Gene3D" id="1.10.3300.10">
    <property type="entry name" value="Jann2411-like domain"/>
    <property type="match status" value="1"/>
</dbReference>
<reference evidence="2" key="1">
    <citation type="submission" date="2020-10" db="EMBL/GenBank/DDBJ databases">
        <title>Sequencing the genomes of 1000 actinobacteria strains.</title>
        <authorList>
            <person name="Klenk H.-P."/>
        </authorList>
    </citation>
    <scope>NUCLEOTIDE SEQUENCE</scope>
    <source>
        <strain evidence="2">DSM 45354</strain>
    </source>
</reference>
<gene>
    <name evidence="2" type="ORF">HEB94_007468</name>
</gene>
<dbReference type="RefSeq" id="WP_192753964.1">
    <property type="nucleotide sequence ID" value="NZ_BAABJL010000095.1"/>
</dbReference>
<dbReference type="Pfam" id="PF11706">
    <property type="entry name" value="zf-CGNR"/>
    <property type="match status" value="1"/>
</dbReference>
<dbReference type="InterPro" id="IPR010852">
    <property type="entry name" value="ABATE"/>
</dbReference>
<evidence type="ECO:0000313" key="2">
    <source>
        <dbReference type="EMBL" id="MBE1610620.1"/>
    </source>
</evidence>
<dbReference type="EMBL" id="JADBEM010000001">
    <property type="protein sequence ID" value="MBE1610620.1"/>
    <property type="molecule type" value="Genomic_DNA"/>
</dbReference>
<accession>A0A927RFX8</accession>
<proteinExistence type="predicted"/>
<evidence type="ECO:0000313" key="3">
    <source>
        <dbReference type="Proteomes" id="UP000638648"/>
    </source>
</evidence>
<dbReference type="InterPro" id="IPR021005">
    <property type="entry name" value="Znf_CGNR"/>
</dbReference>
<evidence type="ECO:0000259" key="1">
    <source>
        <dbReference type="Pfam" id="PF11706"/>
    </source>
</evidence>
<name>A0A927RFX8_9ACTN</name>
<dbReference type="PANTHER" id="PTHR35525:SF3">
    <property type="entry name" value="BLL6575 PROTEIN"/>
    <property type="match status" value="1"/>
</dbReference>
<comment type="caution">
    <text evidence="2">The sequence shown here is derived from an EMBL/GenBank/DDBJ whole genome shotgun (WGS) entry which is preliminary data.</text>
</comment>